<gene>
    <name evidence="2" type="ORF">P175DRAFT_0503373</name>
</gene>
<comment type="caution">
    <text evidence="2">The sequence shown here is derived from an EMBL/GenBank/DDBJ whole genome shotgun (WGS) entry which is preliminary data.</text>
</comment>
<dbReference type="Proteomes" id="UP000244073">
    <property type="component" value="Unassembled WGS sequence"/>
</dbReference>
<dbReference type="GeneID" id="63814506"/>
<organism evidence="2 3">
    <name type="scientific">Aspergillus ochraceoroseus IBT 24754</name>
    <dbReference type="NCBI Taxonomy" id="1392256"/>
    <lineage>
        <taxon>Eukaryota</taxon>
        <taxon>Fungi</taxon>
        <taxon>Dikarya</taxon>
        <taxon>Ascomycota</taxon>
        <taxon>Pezizomycotina</taxon>
        <taxon>Eurotiomycetes</taxon>
        <taxon>Eurotiomycetidae</taxon>
        <taxon>Eurotiales</taxon>
        <taxon>Aspergillaceae</taxon>
        <taxon>Aspergillus</taxon>
        <taxon>Aspergillus subgen. Nidulantes</taxon>
    </lineage>
</organism>
<keyword evidence="1" id="KW-1133">Transmembrane helix</keyword>
<dbReference type="EMBL" id="MSFN02000007">
    <property type="protein sequence ID" value="PTU18579.1"/>
    <property type="molecule type" value="Genomic_DNA"/>
</dbReference>
<feature type="transmembrane region" description="Helical" evidence="1">
    <location>
        <begin position="44"/>
        <end position="62"/>
    </location>
</feature>
<dbReference type="AlphaFoldDB" id="A0A2T5LQN1"/>
<proteinExistence type="predicted"/>
<accession>A0A2T5LQN1</accession>
<reference evidence="2 3" key="1">
    <citation type="journal article" date="2018" name="Proc. Natl. Acad. Sci. U.S.A.">
        <title>Linking secondary metabolites to gene clusters through genome sequencing of six diverse Aspergillus species.</title>
        <authorList>
            <person name="Kaerboelling I."/>
            <person name="Vesth T.C."/>
            <person name="Frisvad J.C."/>
            <person name="Nybo J.L."/>
            <person name="Theobald S."/>
            <person name="Kuo A."/>
            <person name="Bowyer P."/>
            <person name="Matsuda Y."/>
            <person name="Mondo S."/>
            <person name="Lyhne E.K."/>
            <person name="Kogle M.E."/>
            <person name="Clum A."/>
            <person name="Lipzen A."/>
            <person name="Salamov A."/>
            <person name="Ngan C.Y."/>
            <person name="Daum C."/>
            <person name="Chiniquy J."/>
            <person name="Barry K."/>
            <person name="LaButti K."/>
            <person name="Haridas S."/>
            <person name="Simmons B.A."/>
            <person name="Magnuson J.K."/>
            <person name="Mortensen U.H."/>
            <person name="Larsen T.O."/>
            <person name="Grigoriev I.V."/>
            <person name="Baker S.E."/>
            <person name="Andersen M.R."/>
        </authorList>
    </citation>
    <scope>NUCLEOTIDE SEQUENCE [LARGE SCALE GENOMIC DNA]</scope>
    <source>
        <strain evidence="2 3">IBT 24754</strain>
    </source>
</reference>
<dbReference type="RefSeq" id="XP_040749971.1">
    <property type="nucleotide sequence ID" value="XM_040897624.1"/>
</dbReference>
<keyword evidence="1" id="KW-0812">Transmembrane</keyword>
<evidence type="ECO:0000313" key="3">
    <source>
        <dbReference type="Proteomes" id="UP000244073"/>
    </source>
</evidence>
<evidence type="ECO:0000313" key="2">
    <source>
        <dbReference type="EMBL" id="PTU18579.1"/>
    </source>
</evidence>
<sequence length="71" mass="7744">MTGLHFQAVIAQSACLPETLSIIASGTLCLRKCSPAPFTCQMRSYYYSLFTLGLAFTSIMIVDLESTVFPS</sequence>
<keyword evidence="1" id="KW-0472">Membrane</keyword>
<evidence type="ECO:0000256" key="1">
    <source>
        <dbReference type="SAM" id="Phobius"/>
    </source>
</evidence>
<dbReference type="VEuPathDB" id="FungiDB:P175DRAFT_0503373"/>
<protein>
    <submittedName>
        <fullName evidence="2">Uncharacterized protein</fullName>
    </submittedName>
</protein>
<name>A0A2T5LQN1_9EURO</name>